<comment type="caution">
    <text evidence="2">The sequence shown here is derived from an EMBL/GenBank/DDBJ whole genome shotgun (WGS) entry which is preliminary data.</text>
</comment>
<reference evidence="3" key="1">
    <citation type="submission" date="2018-04" db="EMBL/GenBank/DDBJ databases">
        <authorList>
            <person name="Cornet L."/>
        </authorList>
    </citation>
    <scope>NUCLEOTIDE SEQUENCE [LARGE SCALE GENOMIC DNA]</scope>
</reference>
<name>A0A2W4VLE9_9CYAN</name>
<sequence length="71" mass="7841">MHYITAPTVDRQLQAGPNQRTQLVRNWRLSGLAHRPLAQLSPRWQAGVIDAGGTTSRLGGSARMTPRSDDF</sequence>
<evidence type="ECO:0000313" key="2">
    <source>
        <dbReference type="EMBL" id="PZO33356.1"/>
    </source>
</evidence>
<evidence type="ECO:0000313" key="3">
    <source>
        <dbReference type="Proteomes" id="UP000249081"/>
    </source>
</evidence>
<dbReference type="AlphaFoldDB" id="A0A2W4VLE9"/>
<dbReference type="EMBL" id="QBMN01000260">
    <property type="protein sequence ID" value="PZO33356.1"/>
    <property type="molecule type" value="Genomic_DNA"/>
</dbReference>
<gene>
    <name evidence="2" type="ORF">DCF17_22095</name>
</gene>
<feature type="region of interest" description="Disordered" evidence="1">
    <location>
        <begin position="51"/>
        <end position="71"/>
    </location>
</feature>
<reference evidence="2 3" key="2">
    <citation type="submission" date="2018-06" db="EMBL/GenBank/DDBJ databases">
        <title>Metagenomic assembly of (sub)arctic Cyanobacteria and their associated microbiome from non-axenic cultures.</title>
        <authorList>
            <person name="Baurain D."/>
        </authorList>
    </citation>
    <scope>NUCLEOTIDE SEQUENCE [LARGE SCALE GENOMIC DNA]</scope>
    <source>
        <strain evidence="2">ULC041bin1</strain>
    </source>
</reference>
<protein>
    <submittedName>
        <fullName evidence="2">Uncharacterized protein</fullName>
    </submittedName>
</protein>
<organism evidence="2 3">
    <name type="scientific">Shackletoniella antarctica</name>
    <dbReference type="NCBI Taxonomy" id="268115"/>
    <lineage>
        <taxon>Bacteria</taxon>
        <taxon>Bacillati</taxon>
        <taxon>Cyanobacteriota</taxon>
        <taxon>Cyanophyceae</taxon>
        <taxon>Oculatellales</taxon>
        <taxon>Oculatellaceae</taxon>
        <taxon>Shackletoniella</taxon>
    </lineage>
</organism>
<proteinExistence type="predicted"/>
<accession>A0A2W4VLE9</accession>
<evidence type="ECO:0000256" key="1">
    <source>
        <dbReference type="SAM" id="MobiDB-lite"/>
    </source>
</evidence>
<dbReference type="Proteomes" id="UP000249081">
    <property type="component" value="Unassembled WGS sequence"/>
</dbReference>